<accession>A0ACC0GEG8</accession>
<sequence length="287" mass="30494">MLSSNQCGSSLVQTINTPLLIVWSMLRRFNNPRAYKQFIKSCTMHSGDGGIGSIHGVIVVLGLPARTSTERLDELNDDQHVMAFSIIGGDHRLVNYQSTTTLHEDERESAGGGGGGGGRKTVVIESFTVDIPVGSSKEDTCLFADVIIGRNLKSLASISENASSPSFAPTTPTTPLLSPTNPSSPTTVFTNNAIIAAQRRKSPSKLNFADTTAKVSASFTDATRRSPVTPLPSNSSLLFPSLPIEKLAHLSLSLCNQPTIIEGSKFTTTSPDLRSCRRTTTSSGGGR</sequence>
<dbReference type="EMBL" id="CM045765">
    <property type="protein sequence ID" value="KAI7999537.1"/>
    <property type="molecule type" value="Genomic_DNA"/>
</dbReference>
<organism evidence="1 2">
    <name type="scientific">Camellia lanceoleosa</name>
    <dbReference type="NCBI Taxonomy" id="1840588"/>
    <lineage>
        <taxon>Eukaryota</taxon>
        <taxon>Viridiplantae</taxon>
        <taxon>Streptophyta</taxon>
        <taxon>Embryophyta</taxon>
        <taxon>Tracheophyta</taxon>
        <taxon>Spermatophyta</taxon>
        <taxon>Magnoliopsida</taxon>
        <taxon>eudicotyledons</taxon>
        <taxon>Gunneridae</taxon>
        <taxon>Pentapetalae</taxon>
        <taxon>asterids</taxon>
        <taxon>Ericales</taxon>
        <taxon>Theaceae</taxon>
        <taxon>Camellia</taxon>
    </lineage>
</organism>
<gene>
    <name evidence="1" type="ORF">LOK49_LG09G02095</name>
</gene>
<evidence type="ECO:0000313" key="2">
    <source>
        <dbReference type="Proteomes" id="UP001060215"/>
    </source>
</evidence>
<evidence type="ECO:0000313" key="1">
    <source>
        <dbReference type="EMBL" id="KAI7999537.1"/>
    </source>
</evidence>
<keyword evidence="2" id="KW-1185">Reference proteome</keyword>
<protein>
    <submittedName>
        <fullName evidence="1">Abscisic acid receptor PYL6</fullName>
    </submittedName>
</protein>
<proteinExistence type="predicted"/>
<reference evidence="1 2" key="1">
    <citation type="journal article" date="2022" name="Plant J.">
        <title>Chromosome-level genome of Camellia lanceoleosa provides a valuable resource for understanding genome evolution and self-incompatibility.</title>
        <authorList>
            <person name="Gong W."/>
            <person name="Xiao S."/>
            <person name="Wang L."/>
            <person name="Liao Z."/>
            <person name="Chang Y."/>
            <person name="Mo W."/>
            <person name="Hu G."/>
            <person name="Li W."/>
            <person name="Zhao G."/>
            <person name="Zhu H."/>
            <person name="Hu X."/>
            <person name="Ji K."/>
            <person name="Xiang X."/>
            <person name="Song Q."/>
            <person name="Yuan D."/>
            <person name="Jin S."/>
            <person name="Zhang L."/>
        </authorList>
    </citation>
    <scope>NUCLEOTIDE SEQUENCE [LARGE SCALE GENOMIC DNA]</scope>
    <source>
        <strain evidence="1">SQ_2022a</strain>
    </source>
</reference>
<dbReference type="Proteomes" id="UP001060215">
    <property type="component" value="Chromosome 8"/>
</dbReference>
<comment type="caution">
    <text evidence="1">The sequence shown here is derived from an EMBL/GenBank/DDBJ whole genome shotgun (WGS) entry which is preliminary data.</text>
</comment>
<name>A0ACC0GEG8_9ERIC</name>
<keyword evidence="1" id="KW-0675">Receptor</keyword>